<evidence type="ECO:0000313" key="2">
    <source>
        <dbReference type="Proteomes" id="UP000481153"/>
    </source>
</evidence>
<proteinExistence type="predicted"/>
<protein>
    <submittedName>
        <fullName evidence="1">Uncharacterized protein</fullName>
    </submittedName>
</protein>
<dbReference type="Pfam" id="PF18977">
    <property type="entry name" value="DUF5713"/>
    <property type="match status" value="1"/>
</dbReference>
<dbReference type="EMBL" id="VJMJ01000094">
    <property type="protein sequence ID" value="KAF0735616.1"/>
    <property type="molecule type" value="Genomic_DNA"/>
</dbReference>
<organism evidence="1 2">
    <name type="scientific">Aphanomyces euteiches</name>
    <dbReference type="NCBI Taxonomy" id="100861"/>
    <lineage>
        <taxon>Eukaryota</taxon>
        <taxon>Sar</taxon>
        <taxon>Stramenopiles</taxon>
        <taxon>Oomycota</taxon>
        <taxon>Saprolegniomycetes</taxon>
        <taxon>Saprolegniales</taxon>
        <taxon>Verrucalvaceae</taxon>
        <taxon>Aphanomyces</taxon>
    </lineage>
</organism>
<name>A0A6G0X6I2_9STRA</name>
<keyword evidence="2" id="KW-1185">Reference proteome</keyword>
<reference evidence="1 2" key="1">
    <citation type="submission" date="2019-07" db="EMBL/GenBank/DDBJ databases">
        <title>Genomics analysis of Aphanomyces spp. identifies a new class of oomycete effector associated with host adaptation.</title>
        <authorList>
            <person name="Gaulin E."/>
        </authorList>
    </citation>
    <scope>NUCLEOTIDE SEQUENCE [LARGE SCALE GENOMIC DNA]</scope>
    <source>
        <strain evidence="1 2">ATCC 201684</strain>
    </source>
</reference>
<dbReference type="AlphaFoldDB" id="A0A6G0X6I2"/>
<dbReference type="InterPro" id="IPR043767">
    <property type="entry name" value="DUF5713"/>
</dbReference>
<evidence type="ECO:0000313" key="1">
    <source>
        <dbReference type="EMBL" id="KAF0735616.1"/>
    </source>
</evidence>
<accession>A0A6G0X6I2</accession>
<dbReference type="Proteomes" id="UP000481153">
    <property type="component" value="Unassembled WGS sequence"/>
</dbReference>
<gene>
    <name evidence="1" type="ORF">Ae201684_007935</name>
</gene>
<comment type="caution">
    <text evidence="1">The sequence shown here is derived from an EMBL/GenBank/DDBJ whole genome shotgun (WGS) entry which is preliminary data.</text>
</comment>
<dbReference type="VEuPathDB" id="FungiDB:AeMF1_002580"/>
<sequence>MTLPSNEKIRSYTFLREMERDTYFPNVLVKKGQQLLIDLCLEIERVKPVTTAALLDLTHATTQAFNDLEEEFEEQGSQLETVARDCIGSDFAFIAATYGFDVDVEELISNRDW</sequence>